<evidence type="ECO:0000259" key="3">
    <source>
        <dbReference type="Pfam" id="PF25917"/>
    </source>
</evidence>
<name>A0A518GTF5_9PLAN</name>
<dbReference type="GO" id="GO:1990281">
    <property type="term" value="C:efflux pump complex"/>
    <property type="evidence" value="ECO:0007669"/>
    <property type="project" value="TreeGrafter"/>
</dbReference>
<keyword evidence="6" id="KW-1185">Reference proteome</keyword>
<dbReference type="PANTHER" id="PTHR30469">
    <property type="entry name" value="MULTIDRUG RESISTANCE PROTEIN MDTA"/>
    <property type="match status" value="1"/>
</dbReference>
<feature type="domain" description="Multidrug resistance protein MdtA-like barrel-sandwich hybrid" evidence="3">
    <location>
        <begin position="62"/>
        <end position="210"/>
    </location>
</feature>
<dbReference type="NCBIfam" id="TIGR01730">
    <property type="entry name" value="RND_mfp"/>
    <property type="match status" value="1"/>
</dbReference>
<feature type="coiled-coil region" evidence="2">
    <location>
        <begin position="156"/>
        <end position="183"/>
    </location>
</feature>
<comment type="similarity">
    <text evidence="1">Belongs to the membrane fusion protein (MFP) (TC 8.A.1) family.</text>
</comment>
<evidence type="ECO:0000313" key="6">
    <source>
        <dbReference type="Proteomes" id="UP000315349"/>
    </source>
</evidence>
<protein>
    <submittedName>
        <fullName evidence="5">Macrolide export protein MacA</fullName>
    </submittedName>
</protein>
<dbReference type="GO" id="GO:0015562">
    <property type="term" value="F:efflux transmembrane transporter activity"/>
    <property type="evidence" value="ECO:0007669"/>
    <property type="project" value="TreeGrafter"/>
</dbReference>
<dbReference type="InterPro" id="IPR006143">
    <property type="entry name" value="RND_pump_MFP"/>
</dbReference>
<evidence type="ECO:0000256" key="2">
    <source>
        <dbReference type="SAM" id="Coils"/>
    </source>
</evidence>
<dbReference type="InterPro" id="IPR058792">
    <property type="entry name" value="Beta-barrel_RND_2"/>
</dbReference>
<keyword evidence="2" id="KW-0175">Coiled coil</keyword>
<dbReference type="Gene3D" id="2.40.420.20">
    <property type="match status" value="1"/>
</dbReference>
<accession>A0A518GTF5</accession>
<evidence type="ECO:0000259" key="4">
    <source>
        <dbReference type="Pfam" id="PF25954"/>
    </source>
</evidence>
<evidence type="ECO:0000313" key="5">
    <source>
        <dbReference type="EMBL" id="QDV31871.1"/>
    </source>
</evidence>
<dbReference type="Gene3D" id="2.40.30.170">
    <property type="match status" value="1"/>
</dbReference>
<dbReference type="SUPFAM" id="SSF111369">
    <property type="entry name" value="HlyD-like secretion proteins"/>
    <property type="match status" value="1"/>
</dbReference>
<dbReference type="Gene3D" id="2.40.50.100">
    <property type="match status" value="1"/>
</dbReference>
<reference evidence="5 6" key="1">
    <citation type="submission" date="2019-02" db="EMBL/GenBank/DDBJ databases">
        <title>Deep-cultivation of Planctomycetes and their phenomic and genomic characterization uncovers novel biology.</title>
        <authorList>
            <person name="Wiegand S."/>
            <person name="Jogler M."/>
            <person name="Boedeker C."/>
            <person name="Pinto D."/>
            <person name="Vollmers J."/>
            <person name="Rivas-Marin E."/>
            <person name="Kohn T."/>
            <person name="Peeters S.H."/>
            <person name="Heuer A."/>
            <person name="Rast P."/>
            <person name="Oberbeckmann S."/>
            <person name="Bunk B."/>
            <person name="Jeske O."/>
            <person name="Meyerdierks A."/>
            <person name="Storesund J.E."/>
            <person name="Kallscheuer N."/>
            <person name="Luecker S."/>
            <person name="Lage O.M."/>
            <person name="Pohl T."/>
            <person name="Merkel B.J."/>
            <person name="Hornburger P."/>
            <person name="Mueller R.-W."/>
            <person name="Bruemmer F."/>
            <person name="Labrenz M."/>
            <person name="Spormann A.M."/>
            <person name="Op den Camp H."/>
            <person name="Overmann J."/>
            <person name="Amann R."/>
            <person name="Jetten M.S.M."/>
            <person name="Mascher T."/>
            <person name="Medema M.H."/>
            <person name="Devos D.P."/>
            <person name="Kaster A.-K."/>
            <person name="Ovreas L."/>
            <person name="Rohde M."/>
            <person name="Galperin M.Y."/>
            <person name="Jogler C."/>
        </authorList>
    </citation>
    <scope>NUCLEOTIDE SEQUENCE [LARGE SCALE GENOMIC DNA]</scope>
    <source>
        <strain evidence="5 6">Spb1</strain>
    </source>
</reference>
<evidence type="ECO:0000256" key="1">
    <source>
        <dbReference type="ARBA" id="ARBA00009477"/>
    </source>
</evidence>
<dbReference type="RefSeq" id="WP_145303454.1">
    <property type="nucleotide sequence ID" value="NZ_CP036299.1"/>
</dbReference>
<dbReference type="EMBL" id="CP036299">
    <property type="protein sequence ID" value="QDV31871.1"/>
    <property type="molecule type" value="Genomic_DNA"/>
</dbReference>
<dbReference type="AlphaFoldDB" id="A0A518GTF5"/>
<proteinExistence type="inferred from homology"/>
<dbReference type="Pfam" id="PF25917">
    <property type="entry name" value="BSH_RND"/>
    <property type="match status" value="1"/>
</dbReference>
<dbReference type="InterPro" id="IPR058625">
    <property type="entry name" value="MdtA-like_BSH"/>
</dbReference>
<feature type="domain" description="CusB-like beta-barrel" evidence="4">
    <location>
        <begin position="246"/>
        <end position="308"/>
    </location>
</feature>
<dbReference type="Proteomes" id="UP000315349">
    <property type="component" value="Chromosome"/>
</dbReference>
<dbReference type="OrthoDB" id="9809068at2"/>
<sequence length="414" mass="45271">MYTAIKVLVVLALVGGASLAAYIYAMDIQFLQSDLTFREVELTRGSLVSVIRSGGSIKPIVTVNVGSFVSGPVREVLVDFNEKIEQGALMARIDSKTYEAAVARDEAILATSKADLKRLDVLLEQAKAEEARTLAVKNENTAFISVAELDAAKFNRRSVEAQMEIANAAIKQAEATMRTSRANLEYTEIRAPVSGIVIDRRIEPGQTLASQFQIPELFVIAQDMDREIRIVVSVDEADIGAIIAANQMKRPVSFSVDAYPDEEFKGTIKQIRASADARQAVVTYPVVISVTNPDARLLPGMTASVNFEISAREKVLLVPNAALRIRPDPEKVVPEQRAAYRTLLDLKNRAKDHIGGALTADGKKAAEKRLLWQPAGKMLRYVEVSIGENNDQSTEILDGPLKEGDRVVYEISGT</sequence>
<dbReference type="Pfam" id="PF25954">
    <property type="entry name" value="Beta-barrel_RND_2"/>
    <property type="match status" value="1"/>
</dbReference>
<gene>
    <name evidence="5" type="primary">macA_4</name>
    <name evidence="5" type="ORF">Spb1_38170</name>
</gene>
<dbReference type="PANTHER" id="PTHR30469:SF33">
    <property type="entry name" value="SLR1207 PROTEIN"/>
    <property type="match status" value="1"/>
</dbReference>
<dbReference type="KEGG" id="peh:Spb1_38170"/>
<organism evidence="5 6">
    <name type="scientific">Planctopirus ephydatiae</name>
    <dbReference type="NCBI Taxonomy" id="2528019"/>
    <lineage>
        <taxon>Bacteria</taxon>
        <taxon>Pseudomonadati</taxon>
        <taxon>Planctomycetota</taxon>
        <taxon>Planctomycetia</taxon>
        <taxon>Planctomycetales</taxon>
        <taxon>Planctomycetaceae</taxon>
        <taxon>Planctopirus</taxon>
    </lineage>
</organism>